<proteinExistence type="predicted"/>
<protein>
    <submittedName>
        <fullName evidence="1">Uncharacterized protein</fullName>
    </submittedName>
</protein>
<dbReference type="EMBL" id="JAYWIO010000003">
    <property type="protein sequence ID" value="KAK7276306.1"/>
    <property type="molecule type" value="Genomic_DNA"/>
</dbReference>
<reference evidence="1 2" key="1">
    <citation type="submission" date="2024-01" db="EMBL/GenBank/DDBJ databases">
        <title>The genomes of 5 underutilized Papilionoideae crops provide insights into root nodulation and disease resistanc.</title>
        <authorList>
            <person name="Yuan L."/>
        </authorList>
    </citation>
    <scope>NUCLEOTIDE SEQUENCE [LARGE SCALE GENOMIC DNA]</scope>
    <source>
        <strain evidence="1">ZHUSHIDOU_FW_LH</strain>
        <tissue evidence="1">Leaf</tissue>
    </source>
</reference>
<comment type="caution">
    <text evidence="1">The sequence shown here is derived from an EMBL/GenBank/DDBJ whole genome shotgun (WGS) entry which is preliminary data.</text>
</comment>
<gene>
    <name evidence="1" type="ORF">RIF29_17445</name>
</gene>
<dbReference type="Proteomes" id="UP001372338">
    <property type="component" value="Unassembled WGS sequence"/>
</dbReference>
<accession>A0AAN9FJB8</accession>
<dbReference type="AlphaFoldDB" id="A0AAN9FJB8"/>
<keyword evidence="2" id="KW-1185">Reference proteome</keyword>
<organism evidence="1 2">
    <name type="scientific">Crotalaria pallida</name>
    <name type="common">Smooth rattlebox</name>
    <name type="synonym">Crotalaria striata</name>
    <dbReference type="NCBI Taxonomy" id="3830"/>
    <lineage>
        <taxon>Eukaryota</taxon>
        <taxon>Viridiplantae</taxon>
        <taxon>Streptophyta</taxon>
        <taxon>Embryophyta</taxon>
        <taxon>Tracheophyta</taxon>
        <taxon>Spermatophyta</taxon>
        <taxon>Magnoliopsida</taxon>
        <taxon>eudicotyledons</taxon>
        <taxon>Gunneridae</taxon>
        <taxon>Pentapetalae</taxon>
        <taxon>rosids</taxon>
        <taxon>fabids</taxon>
        <taxon>Fabales</taxon>
        <taxon>Fabaceae</taxon>
        <taxon>Papilionoideae</taxon>
        <taxon>50 kb inversion clade</taxon>
        <taxon>genistoids sensu lato</taxon>
        <taxon>core genistoids</taxon>
        <taxon>Crotalarieae</taxon>
        <taxon>Crotalaria</taxon>
    </lineage>
</organism>
<evidence type="ECO:0000313" key="2">
    <source>
        <dbReference type="Proteomes" id="UP001372338"/>
    </source>
</evidence>
<evidence type="ECO:0000313" key="1">
    <source>
        <dbReference type="EMBL" id="KAK7276306.1"/>
    </source>
</evidence>
<sequence>MQQEYLEGAYGLQGHTLALSVKESSGNYQLSSQSSQLDCCLNPHSSPANTTITTTTRLSSSAMSTGENCGQSTKISSIMLHEGVVNARDLDDEDKFKGFLGCSNNYVETSLSVGLSSSMFGQKSPNILPCGDRTIMSCKRVKTNISSMPVMKFLKPCSNGRGLAFQQSAEVILGGVNNHPGIIEDLDLELRLGKQQKVK</sequence>
<name>A0AAN9FJB8_CROPI</name>